<evidence type="ECO:0000313" key="3">
    <source>
        <dbReference type="Proteomes" id="UP001209916"/>
    </source>
</evidence>
<name>A0ABT3VP87_9BURK</name>
<accession>A0ABT3VP87</accession>
<organism evidence="2 3">
    <name type="scientific">Alcaligenes parafaecalis</name>
    <dbReference type="NCBI Taxonomy" id="171260"/>
    <lineage>
        <taxon>Bacteria</taxon>
        <taxon>Pseudomonadati</taxon>
        <taxon>Pseudomonadota</taxon>
        <taxon>Betaproteobacteria</taxon>
        <taxon>Burkholderiales</taxon>
        <taxon>Alcaligenaceae</taxon>
        <taxon>Alcaligenes</taxon>
    </lineage>
</organism>
<dbReference type="InterPro" id="IPR029058">
    <property type="entry name" value="AB_hydrolase_fold"/>
</dbReference>
<dbReference type="InterPro" id="IPR000073">
    <property type="entry name" value="AB_hydrolase_1"/>
</dbReference>
<protein>
    <submittedName>
        <fullName evidence="2">Alpha/beta hydrolase</fullName>
    </submittedName>
</protein>
<feature type="domain" description="Thioesterase TesA-like" evidence="1">
    <location>
        <begin position="49"/>
        <end position="227"/>
    </location>
</feature>
<keyword evidence="3" id="KW-1185">Reference proteome</keyword>
<dbReference type="PANTHER" id="PTHR43798">
    <property type="entry name" value="MONOACYLGLYCEROL LIPASE"/>
    <property type="match status" value="1"/>
</dbReference>
<gene>
    <name evidence="2" type="ORF">OSH09_14275</name>
</gene>
<dbReference type="InterPro" id="IPR000639">
    <property type="entry name" value="Epox_hydrolase-like"/>
</dbReference>
<dbReference type="GO" id="GO:0016787">
    <property type="term" value="F:hydrolase activity"/>
    <property type="evidence" value="ECO:0007669"/>
    <property type="project" value="UniProtKB-KW"/>
</dbReference>
<sequence>MSLTSTYAPTLSAMERDRLQACLPLIPVDIGAGRQIGVRSAGTGTQVVVCLHGIGSGSASWLRVAQDLPAGLRLLAWDAPGYGLSTPLDMEKPMALDYARQLNELLRVLDVKEFVLVGHSLGALMAAAYARHLDCGQMQALLLMSPAIGYGRPGLEQARQIVWDQRMTQVASSDMAVMAQERHHRLLSEQATPENRQLVLWIMASLHLAGYQQAVQMLSQEDLLTYLPLSSSVPVAVSCGEVDVVTTPEACAGVARVCDQQLRLVPQAGHASYVERPGAMLEALQDLLGQTQALRFVATTRSSHEQ</sequence>
<dbReference type="SUPFAM" id="SSF53474">
    <property type="entry name" value="alpha/beta-Hydrolases"/>
    <property type="match status" value="1"/>
</dbReference>
<dbReference type="SMART" id="SM00824">
    <property type="entry name" value="PKS_TE"/>
    <property type="match status" value="1"/>
</dbReference>
<evidence type="ECO:0000313" key="2">
    <source>
        <dbReference type="EMBL" id="MCX5465349.1"/>
    </source>
</evidence>
<dbReference type="Pfam" id="PF00561">
    <property type="entry name" value="Abhydrolase_1"/>
    <property type="match status" value="1"/>
</dbReference>
<dbReference type="Proteomes" id="UP001209916">
    <property type="component" value="Unassembled WGS sequence"/>
</dbReference>
<dbReference type="PANTHER" id="PTHR43798:SF33">
    <property type="entry name" value="HYDROLASE, PUTATIVE (AFU_ORTHOLOGUE AFUA_2G14860)-RELATED"/>
    <property type="match status" value="1"/>
</dbReference>
<dbReference type="RefSeq" id="WP_266121350.1">
    <property type="nucleotide sequence ID" value="NZ_JAPKNA010000004.1"/>
</dbReference>
<dbReference type="PRINTS" id="PR00412">
    <property type="entry name" value="EPOXHYDRLASE"/>
</dbReference>
<evidence type="ECO:0000259" key="1">
    <source>
        <dbReference type="SMART" id="SM00824"/>
    </source>
</evidence>
<dbReference type="InterPro" id="IPR050266">
    <property type="entry name" value="AB_hydrolase_sf"/>
</dbReference>
<keyword evidence="2" id="KW-0378">Hydrolase</keyword>
<comment type="caution">
    <text evidence="2">The sequence shown here is derived from an EMBL/GenBank/DDBJ whole genome shotgun (WGS) entry which is preliminary data.</text>
</comment>
<reference evidence="2 3" key="1">
    <citation type="submission" date="2022-11" db="EMBL/GenBank/DDBJ databases">
        <title>Biodiversity and phylogenetic relationships of bacteria.</title>
        <authorList>
            <person name="Machado R.A.R."/>
            <person name="Bhat A."/>
            <person name="Loulou A."/>
            <person name="Kallel S."/>
        </authorList>
    </citation>
    <scope>NUCLEOTIDE SEQUENCE [LARGE SCALE GENOMIC DNA]</scope>
    <source>
        <strain evidence="2 3">DSM 13975</strain>
    </source>
</reference>
<dbReference type="InterPro" id="IPR020802">
    <property type="entry name" value="TesA-like"/>
</dbReference>
<dbReference type="Gene3D" id="3.40.50.1820">
    <property type="entry name" value="alpha/beta hydrolase"/>
    <property type="match status" value="1"/>
</dbReference>
<proteinExistence type="predicted"/>
<dbReference type="EMBL" id="JAPKNA010000004">
    <property type="protein sequence ID" value="MCX5465349.1"/>
    <property type="molecule type" value="Genomic_DNA"/>
</dbReference>